<protein>
    <submittedName>
        <fullName evidence="1">Uncharacterized protein</fullName>
    </submittedName>
</protein>
<gene>
    <name evidence="1" type="ORF">E5329_02285</name>
</gene>
<name>A0AC61S1A6_9FIRM</name>
<dbReference type="Proteomes" id="UP000304953">
    <property type="component" value="Unassembled WGS sequence"/>
</dbReference>
<keyword evidence="2" id="KW-1185">Reference proteome</keyword>
<dbReference type="EMBL" id="SRYA01000003">
    <property type="protein sequence ID" value="TGY97969.1"/>
    <property type="molecule type" value="Genomic_DNA"/>
</dbReference>
<evidence type="ECO:0000313" key="2">
    <source>
        <dbReference type="Proteomes" id="UP000304953"/>
    </source>
</evidence>
<organism evidence="1 2">
    <name type="scientific">Petralouisia muris</name>
    <dbReference type="NCBI Taxonomy" id="3032872"/>
    <lineage>
        <taxon>Bacteria</taxon>
        <taxon>Bacillati</taxon>
        <taxon>Bacillota</taxon>
        <taxon>Clostridia</taxon>
        <taxon>Lachnospirales</taxon>
        <taxon>Lachnospiraceae</taxon>
        <taxon>Petralouisia</taxon>
    </lineage>
</organism>
<accession>A0AC61S1A6</accession>
<sequence>MHKNDLKDFLVDIMNEHHTIFSDISLYEEADAIFVKTVDSERFIVIVTPVVADETIIKLWAKKNPELMSLALGVLSMKDLECFTEEEANEYLSAILERSDFSSIEDLKTRLGNGE</sequence>
<evidence type="ECO:0000313" key="1">
    <source>
        <dbReference type="EMBL" id="TGY97969.1"/>
    </source>
</evidence>
<proteinExistence type="predicted"/>
<comment type="caution">
    <text evidence="1">The sequence shown here is derived from an EMBL/GenBank/DDBJ whole genome shotgun (WGS) entry which is preliminary data.</text>
</comment>
<reference evidence="1" key="1">
    <citation type="submission" date="2019-04" db="EMBL/GenBank/DDBJ databases">
        <title>Microbes associate with the intestines of laboratory mice.</title>
        <authorList>
            <person name="Navarre W."/>
            <person name="Wong E."/>
            <person name="Huang K."/>
            <person name="Tropini C."/>
            <person name="Ng K."/>
            <person name="Yu B."/>
        </authorList>
    </citation>
    <scope>NUCLEOTIDE SEQUENCE</scope>
    <source>
        <strain evidence="1">NM01_1-7b</strain>
    </source>
</reference>